<dbReference type="PANTHER" id="PTHR32089">
    <property type="entry name" value="METHYL-ACCEPTING CHEMOTAXIS PROTEIN MCPB"/>
    <property type="match status" value="1"/>
</dbReference>
<dbReference type="OrthoDB" id="9816519at2"/>
<dbReference type="InterPro" id="IPR004090">
    <property type="entry name" value="Chemotax_Me-accpt_rcpt"/>
</dbReference>
<dbReference type="Gene3D" id="1.10.287.950">
    <property type="entry name" value="Methyl-accepting chemotaxis protein"/>
    <property type="match status" value="1"/>
</dbReference>
<feature type="transmembrane region" description="Helical" evidence="10">
    <location>
        <begin position="7"/>
        <end position="25"/>
    </location>
</feature>
<comment type="subcellular location">
    <subcellularLocation>
        <location evidence="1">Cell membrane</location>
        <topology evidence="1">Multi-pass membrane protein</topology>
    </subcellularLocation>
</comment>
<evidence type="ECO:0000313" key="13">
    <source>
        <dbReference type="Proteomes" id="UP000002217"/>
    </source>
</evidence>
<dbReference type="SMART" id="SM00283">
    <property type="entry name" value="MA"/>
    <property type="match status" value="1"/>
</dbReference>
<keyword evidence="2" id="KW-1003">Cell membrane</keyword>
<dbReference type="PANTHER" id="PTHR32089:SF112">
    <property type="entry name" value="LYSOZYME-LIKE PROTEIN-RELATED"/>
    <property type="match status" value="1"/>
</dbReference>
<dbReference type="HOGENOM" id="CLU_000445_107_18_9"/>
<evidence type="ECO:0000259" key="11">
    <source>
        <dbReference type="PROSITE" id="PS50111"/>
    </source>
</evidence>
<evidence type="ECO:0000256" key="9">
    <source>
        <dbReference type="PROSITE-ProRule" id="PRU00284"/>
    </source>
</evidence>
<dbReference type="STRING" id="485916.Dtox_3325"/>
<dbReference type="InterPro" id="IPR004089">
    <property type="entry name" value="MCPsignal_dom"/>
</dbReference>
<dbReference type="InterPro" id="IPR029151">
    <property type="entry name" value="Sensor-like_sf"/>
</dbReference>
<evidence type="ECO:0000256" key="3">
    <source>
        <dbReference type="ARBA" id="ARBA00022500"/>
    </source>
</evidence>
<gene>
    <name evidence="12" type="ordered locus">Dtox_3325</name>
</gene>
<keyword evidence="13" id="KW-1185">Reference proteome</keyword>
<reference evidence="12 13" key="1">
    <citation type="journal article" date="2009" name="Stand. Genomic Sci.">
        <title>Complete genome sequence of Desulfotomaculum acetoxidans type strain (5575).</title>
        <authorList>
            <person name="Spring S."/>
            <person name="Lapidus A."/>
            <person name="Schroder M."/>
            <person name="Gleim D."/>
            <person name="Sims D."/>
            <person name="Meincke L."/>
            <person name="Glavina Del Rio T."/>
            <person name="Tice H."/>
            <person name="Copeland A."/>
            <person name="Cheng J.F."/>
            <person name="Lucas S."/>
            <person name="Chen F."/>
            <person name="Nolan M."/>
            <person name="Bruce D."/>
            <person name="Goodwin L."/>
            <person name="Pitluck S."/>
            <person name="Ivanova N."/>
            <person name="Mavromatis K."/>
            <person name="Mikhailova N."/>
            <person name="Pati A."/>
            <person name="Chen A."/>
            <person name="Palaniappan K."/>
            <person name="Land M."/>
            <person name="Hauser L."/>
            <person name="Chang Y.J."/>
            <person name="Jeffries C.D."/>
            <person name="Chain P."/>
            <person name="Saunders E."/>
            <person name="Brettin T."/>
            <person name="Detter J.C."/>
            <person name="Goker M."/>
            <person name="Bristow J."/>
            <person name="Eisen J.A."/>
            <person name="Markowitz V."/>
            <person name="Hugenholtz P."/>
            <person name="Kyrpides N.C."/>
            <person name="Klenk H.P."/>
            <person name="Han C."/>
        </authorList>
    </citation>
    <scope>NUCLEOTIDE SEQUENCE [LARGE SCALE GENOMIC DNA]</scope>
    <source>
        <strain evidence="13">ATCC 49208 / DSM 771 / VKM B-1644</strain>
    </source>
</reference>
<dbReference type="KEGG" id="dae:Dtox_3325"/>
<keyword evidence="3" id="KW-0145">Chemotaxis</keyword>
<feature type="transmembrane region" description="Helical" evidence="10">
    <location>
        <begin position="31"/>
        <end position="50"/>
    </location>
</feature>
<dbReference type="AlphaFoldDB" id="C8W5Q6"/>
<dbReference type="Proteomes" id="UP000002217">
    <property type="component" value="Chromosome"/>
</dbReference>
<dbReference type="RefSeq" id="WP_015758746.1">
    <property type="nucleotide sequence ID" value="NC_013216.1"/>
</dbReference>
<proteinExistence type="inferred from homology"/>
<evidence type="ECO:0000256" key="10">
    <source>
        <dbReference type="SAM" id="Phobius"/>
    </source>
</evidence>
<dbReference type="CDD" id="cd18773">
    <property type="entry name" value="PDC1_HK_sensor"/>
    <property type="match status" value="1"/>
</dbReference>
<dbReference type="PRINTS" id="PR00260">
    <property type="entry name" value="CHEMTRNSDUCR"/>
</dbReference>
<dbReference type="GO" id="GO:0005886">
    <property type="term" value="C:plasma membrane"/>
    <property type="evidence" value="ECO:0007669"/>
    <property type="project" value="UniProtKB-SubCell"/>
</dbReference>
<keyword evidence="7 9" id="KW-0807">Transducer</keyword>
<evidence type="ECO:0000256" key="1">
    <source>
        <dbReference type="ARBA" id="ARBA00004651"/>
    </source>
</evidence>
<evidence type="ECO:0000256" key="2">
    <source>
        <dbReference type="ARBA" id="ARBA00022475"/>
    </source>
</evidence>
<feature type="domain" description="Methyl-accepting transducer" evidence="11">
    <location>
        <begin position="109"/>
        <end position="338"/>
    </location>
</feature>
<dbReference type="SUPFAM" id="SSF103190">
    <property type="entry name" value="Sensory domain-like"/>
    <property type="match status" value="1"/>
</dbReference>
<dbReference type="Gene3D" id="3.30.450.20">
    <property type="entry name" value="PAS domain"/>
    <property type="match status" value="1"/>
</dbReference>
<comment type="similarity">
    <text evidence="8">Belongs to the methyl-accepting chemotaxis (MCP) protein family.</text>
</comment>
<dbReference type="GO" id="GO:0006935">
    <property type="term" value="P:chemotaxis"/>
    <property type="evidence" value="ECO:0007669"/>
    <property type="project" value="UniProtKB-KW"/>
</dbReference>
<evidence type="ECO:0000313" key="12">
    <source>
        <dbReference type="EMBL" id="ACV64056.1"/>
    </source>
</evidence>
<dbReference type="GO" id="GO:0007165">
    <property type="term" value="P:signal transduction"/>
    <property type="evidence" value="ECO:0007669"/>
    <property type="project" value="UniProtKB-KW"/>
</dbReference>
<dbReference type="GO" id="GO:0004888">
    <property type="term" value="F:transmembrane signaling receptor activity"/>
    <property type="evidence" value="ECO:0007669"/>
    <property type="project" value="InterPro"/>
</dbReference>
<dbReference type="Pfam" id="PF00015">
    <property type="entry name" value="MCPsignal"/>
    <property type="match status" value="1"/>
</dbReference>
<keyword evidence="6 10" id="KW-0472">Membrane</keyword>
<dbReference type="EMBL" id="CP001720">
    <property type="protein sequence ID" value="ACV64056.1"/>
    <property type="molecule type" value="Genomic_DNA"/>
</dbReference>
<evidence type="ECO:0000256" key="8">
    <source>
        <dbReference type="ARBA" id="ARBA00029447"/>
    </source>
</evidence>
<evidence type="ECO:0000256" key="6">
    <source>
        <dbReference type="ARBA" id="ARBA00023136"/>
    </source>
</evidence>
<sequence length="491" mass="54384">MFSQRLFWLNILLPVCLSALIFAAFCHWDTWAAVALLINSLWFLILFTVWHRRSSLPLASLSKEVEQLVAGKTFNSGDKNYPREYEKILKSIVTPVEMLHSMTGNTQLAAQQVAAAVEQINLTIDDSQRVSRDFSTIEVVAGSLAKMSAGMRQQIQEDLQAVAACREEMLYARHAIENVRQESLQVTSLISSLLTAVGNVDSIMMTIAEISSETRLLALNASIEAARAGEYGRGFAVVAEEVKKLSENTFTAVRETESILKLIQEHVSNVNSQLESNKKSIEEGVRSTLQAEDMLNIISGKMENISSVTNRNNEEVNNYLQQVSAAADEQKCNLGEITKVGDLLKEAANMLHEISSKVKIKKDAALLEKQKLKAEQLIKILRDVSTGTSIQEMNPDSHQTTLMSLLRKNPVFEAVWSNRPDGSFVFSEPAAGLANARVRDWWQQAATGNNYMSEEYISAITKKSCITISVPIRDRTGTVVGVLGADVKLED</sequence>
<dbReference type="eggNOG" id="COG0840">
    <property type="taxonomic scope" value="Bacteria"/>
</dbReference>
<organism evidence="12 13">
    <name type="scientific">Desulfofarcimen acetoxidans (strain ATCC 49208 / DSM 771 / KCTC 5769 / VKM B-1644 / 5575)</name>
    <name type="common">Desulfotomaculum acetoxidans</name>
    <dbReference type="NCBI Taxonomy" id="485916"/>
    <lineage>
        <taxon>Bacteria</taxon>
        <taxon>Bacillati</taxon>
        <taxon>Bacillota</taxon>
        <taxon>Clostridia</taxon>
        <taxon>Eubacteriales</taxon>
        <taxon>Peptococcaceae</taxon>
        <taxon>Desulfofarcimen</taxon>
    </lineage>
</organism>
<protein>
    <submittedName>
        <fullName evidence="12">Methyl-accepting chemotaxis sensory transducer</fullName>
    </submittedName>
</protein>
<evidence type="ECO:0000256" key="7">
    <source>
        <dbReference type="ARBA" id="ARBA00023224"/>
    </source>
</evidence>
<dbReference type="PROSITE" id="PS50111">
    <property type="entry name" value="CHEMOTAXIS_TRANSDUC_2"/>
    <property type="match status" value="1"/>
</dbReference>
<dbReference type="Pfam" id="PF02743">
    <property type="entry name" value="dCache_1"/>
    <property type="match status" value="1"/>
</dbReference>
<dbReference type="InterPro" id="IPR033479">
    <property type="entry name" value="dCache_1"/>
</dbReference>
<dbReference type="SUPFAM" id="SSF58104">
    <property type="entry name" value="Methyl-accepting chemotaxis protein (MCP) signaling domain"/>
    <property type="match status" value="1"/>
</dbReference>
<accession>C8W5Q6</accession>
<keyword evidence="5 10" id="KW-1133">Transmembrane helix</keyword>
<evidence type="ECO:0000256" key="4">
    <source>
        <dbReference type="ARBA" id="ARBA00022692"/>
    </source>
</evidence>
<name>C8W5Q6_DESAS</name>
<keyword evidence="4 10" id="KW-0812">Transmembrane</keyword>
<evidence type="ECO:0000256" key="5">
    <source>
        <dbReference type="ARBA" id="ARBA00022989"/>
    </source>
</evidence>